<dbReference type="InterPro" id="IPR036890">
    <property type="entry name" value="HATPase_C_sf"/>
</dbReference>
<reference evidence="5 6" key="1">
    <citation type="submission" date="2019-03" db="EMBL/GenBank/DDBJ databases">
        <title>Genomics of glacier-inhabiting Cryobacterium strains.</title>
        <authorList>
            <person name="Liu Q."/>
            <person name="Xin Y.-H."/>
        </authorList>
    </citation>
    <scope>NUCLEOTIDE SEQUENCE [LARGE SCALE GENOMIC DNA]</scope>
    <source>
        <strain evidence="5 6">Sr47</strain>
    </source>
</reference>
<accession>A0A4R8UGK9</accession>
<dbReference type="Gene3D" id="1.10.10.10">
    <property type="entry name" value="Winged helix-like DNA-binding domain superfamily/Winged helix DNA-binding domain"/>
    <property type="match status" value="1"/>
</dbReference>
<dbReference type="PRINTS" id="PR00038">
    <property type="entry name" value="HTHLUXR"/>
</dbReference>
<dbReference type="PANTHER" id="PTHR44688">
    <property type="entry name" value="DNA-BINDING TRANSCRIPTIONAL ACTIVATOR DEVR_DOSR"/>
    <property type="match status" value="1"/>
</dbReference>
<gene>
    <name evidence="5" type="ORF">E3O23_03725</name>
</gene>
<keyword evidence="1" id="KW-0805">Transcription regulation</keyword>
<dbReference type="PANTHER" id="PTHR44688:SF16">
    <property type="entry name" value="DNA-BINDING TRANSCRIPTIONAL ACTIVATOR DEVR_DOSR"/>
    <property type="match status" value="1"/>
</dbReference>
<sequence>MTLACSAAIVASDSATVGPVRVLVISCMTQVPIPAAPKQPVEVMVFLPIRMGSSARGLQSRVTGTEIPHSNDVVRPAALPVEYLRELRAGSAERARLLADLTDEHSTTLESMLAVLRSRDASDVGARRIATDLAAAALVRLRAVSDQDRLMSEEPVASAFERLRDDLRPLVRFGDLDVQFIEPPVNGRALPGDVAQAARAIVRGAVLALVERIGVTRVRVQWDCDGNNLLIGIRDDGPGDLTSEIPSVRQRAARVVALNGSLLVDGTPGWGSEMSVTLPLDAPGSSATVPAEWGLSPREQGVLALVASGARNRAIAEKLSISENTVKFHVANLLRKVGASTRAELASLVR</sequence>
<dbReference type="Proteomes" id="UP000297866">
    <property type="component" value="Unassembled WGS sequence"/>
</dbReference>
<dbReference type="OrthoDB" id="3171430at2"/>
<feature type="domain" description="HTH luxR-type" evidence="4">
    <location>
        <begin position="287"/>
        <end position="350"/>
    </location>
</feature>
<name>A0A4R8UGK9_9MICO</name>
<dbReference type="CDD" id="cd06170">
    <property type="entry name" value="LuxR_C_like"/>
    <property type="match status" value="1"/>
</dbReference>
<dbReference type="SMART" id="SM00421">
    <property type="entry name" value="HTH_LUXR"/>
    <property type="match status" value="1"/>
</dbReference>
<keyword evidence="6" id="KW-1185">Reference proteome</keyword>
<evidence type="ECO:0000256" key="2">
    <source>
        <dbReference type="ARBA" id="ARBA00023125"/>
    </source>
</evidence>
<evidence type="ECO:0000313" key="5">
    <source>
        <dbReference type="EMBL" id="TFB54428.1"/>
    </source>
</evidence>
<dbReference type="EMBL" id="SOEZ01000018">
    <property type="protein sequence ID" value="TFB54428.1"/>
    <property type="molecule type" value="Genomic_DNA"/>
</dbReference>
<dbReference type="SUPFAM" id="SSF46894">
    <property type="entry name" value="C-terminal effector domain of the bipartite response regulators"/>
    <property type="match status" value="1"/>
</dbReference>
<dbReference type="InterPro" id="IPR036388">
    <property type="entry name" value="WH-like_DNA-bd_sf"/>
</dbReference>
<proteinExistence type="predicted"/>
<dbReference type="AlphaFoldDB" id="A0A4R8UGK9"/>
<evidence type="ECO:0000256" key="1">
    <source>
        <dbReference type="ARBA" id="ARBA00023015"/>
    </source>
</evidence>
<dbReference type="PROSITE" id="PS00622">
    <property type="entry name" value="HTH_LUXR_1"/>
    <property type="match status" value="1"/>
</dbReference>
<evidence type="ECO:0000313" key="6">
    <source>
        <dbReference type="Proteomes" id="UP000297866"/>
    </source>
</evidence>
<evidence type="ECO:0000256" key="3">
    <source>
        <dbReference type="ARBA" id="ARBA00023163"/>
    </source>
</evidence>
<organism evidence="5 6">
    <name type="scientific">Cryobacterium tagatosivorans</name>
    <dbReference type="NCBI Taxonomy" id="1259199"/>
    <lineage>
        <taxon>Bacteria</taxon>
        <taxon>Bacillati</taxon>
        <taxon>Actinomycetota</taxon>
        <taxon>Actinomycetes</taxon>
        <taxon>Micrococcales</taxon>
        <taxon>Microbacteriaceae</taxon>
        <taxon>Cryobacterium</taxon>
    </lineage>
</organism>
<protein>
    <recommendedName>
        <fullName evidence="4">HTH luxR-type domain-containing protein</fullName>
    </recommendedName>
</protein>
<keyword evidence="3" id="KW-0804">Transcription</keyword>
<dbReference type="InterPro" id="IPR016032">
    <property type="entry name" value="Sig_transdc_resp-reg_C-effctor"/>
</dbReference>
<dbReference type="PROSITE" id="PS50043">
    <property type="entry name" value="HTH_LUXR_2"/>
    <property type="match status" value="1"/>
</dbReference>
<dbReference type="GO" id="GO:0006355">
    <property type="term" value="P:regulation of DNA-templated transcription"/>
    <property type="evidence" value="ECO:0007669"/>
    <property type="project" value="InterPro"/>
</dbReference>
<dbReference type="SUPFAM" id="SSF55874">
    <property type="entry name" value="ATPase domain of HSP90 chaperone/DNA topoisomerase II/histidine kinase"/>
    <property type="match status" value="1"/>
</dbReference>
<dbReference type="Pfam" id="PF00196">
    <property type="entry name" value="GerE"/>
    <property type="match status" value="1"/>
</dbReference>
<dbReference type="Gene3D" id="3.30.565.10">
    <property type="entry name" value="Histidine kinase-like ATPase, C-terminal domain"/>
    <property type="match status" value="1"/>
</dbReference>
<comment type="caution">
    <text evidence="5">The sequence shown here is derived from an EMBL/GenBank/DDBJ whole genome shotgun (WGS) entry which is preliminary data.</text>
</comment>
<keyword evidence="2" id="KW-0238">DNA-binding</keyword>
<evidence type="ECO:0000259" key="4">
    <source>
        <dbReference type="PROSITE" id="PS50043"/>
    </source>
</evidence>
<dbReference type="InterPro" id="IPR000792">
    <property type="entry name" value="Tscrpt_reg_LuxR_C"/>
</dbReference>
<dbReference type="GO" id="GO:0003677">
    <property type="term" value="F:DNA binding"/>
    <property type="evidence" value="ECO:0007669"/>
    <property type="project" value="UniProtKB-KW"/>
</dbReference>